<gene>
    <name evidence="12" type="ORF">WJX72_010227</name>
</gene>
<dbReference type="PRINTS" id="PR00171">
    <property type="entry name" value="SUGRTRNSPORT"/>
</dbReference>
<reference evidence="12 13" key="1">
    <citation type="journal article" date="2024" name="Nat. Commun.">
        <title>Phylogenomics reveals the evolutionary origins of lichenization in chlorophyte algae.</title>
        <authorList>
            <person name="Puginier C."/>
            <person name="Libourel C."/>
            <person name="Otte J."/>
            <person name="Skaloud P."/>
            <person name="Haon M."/>
            <person name="Grisel S."/>
            <person name="Petersen M."/>
            <person name="Berrin J.G."/>
            <person name="Delaux P.M."/>
            <person name="Dal Grande F."/>
            <person name="Keller J."/>
        </authorList>
    </citation>
    <scope>NUCLEOTIDE SEQUENCE [LARGE SCALE GENOMIC DNA]</scope>
    <source>
        <strain evidence="12 13">SAG 2043</strain>
    </source>
</reference>
<evidence type="ECO:0000256" key="6">
    <source>
        <dbReference type="ARBA" id="ARBA00022847"/>
    </source>
</evidence>
<name>A0AAW1PDC0_9CHLO</name>
<comment type="subcellular location">
    <subcellularLocation>
        <location evidence="1">Membrane</location>
        <topology evidence="1">Multi-pass membrane protein</topology>
    </subcellularLocation>
</comment>
<evidence type="ECO:0000256" key="5">
    <source>
        <dbReference type="ARBA" id="ARBA00022692"/>
    </source>
</evidence>
<evidence type="ECO:0000256" key="3">
    <source>
        <dbReference type="ARBA" id="ARBA00022448"/>
    </source>
</evidence>
<dbReference type="InterPro" id="IPR044778">
    <property type="entry name" value="MFS_STP/MST-like_plant"/>
</dbReference>
<dbReference type="FunFam" id="1.20.1250.20:FF:000931">
    <property type="entry name" value="Sugar transport protein 3"/>
    <property type="match status" value="1"/>
</dbReference>
<dbReference type="GO" id="GO:0015293">
    <property type="term" value="F:symporter activity"/>
    <property type="evidence" value="ECO:0007669"/>
    <property type="project" value="UniProtKB-KW"/>
</dbReference>
<evidence type="ECO:0000313" key="12">
    <source>
        <dbReference type="EMBL" id="KAK9807820.1"/>
    </source>
</evidence>
<evidence type="ECO:0000256" key="10">
    <source>
        <dbReference type="SAM" id="Phobius"/>
    </source>
</evidence>
<dbReference type="GO" id="GO:0016020">
    <property type="term" value="C:membrane"/>
    <property type="evidence" value="ECO:0007669"/>
    <property type="project" value="UniProtKB-SubCell"/>
</dbReference>
<dbReference type="PROSITE" id="PS00216">
    <property type="entry name" value="SUGAR_TRANSPORT_1"/>
    <property type="match status" value="1"/>
</dbReference>
<protein>
    <recommendedName>
        <fullName evidence="11">Major facilitator superfamily (MFS) profile domain-containing protein</fullName>
    </recommendedName>
</protein>
<keyword evidence="8 10" id="KW-0472">Membrane</keyword>
<dbReference type="Pfam" id="PF00083">
    <property type="entry name" value="Sugar_tr"/>
    <property type="match status" value="1"/>
</dbReference>
<evidence type="ECO:0000259" key="11">
    <source>
        <dbReference type="PROSITE" id="PS50850"/>
    </source>
</evidence>
<accession>A0AAW1PDC0</accession>
<evidence type="ECO:0000313" key="13">
    <source>
        <dbReference type="Proteomes" id="UP001489004"/>
    </source>
</evidence>
<dbReference type="SUPFAM" id="SSF103473">
    <property type="entry name" value="MFS general substrate transporter"/>
    <property type="match status" value="1"/>
</dbReference>
<dbReference type="CDD" id="cd17361">
    <property type="entry name" value="MFS_STP"/>
    <property type="match status" value="1"/>
</dbReference>
<dbReference type="PROSITE" id="PS00217">
    <property type="entry name" value="SUGAR_TRANSPORT_2"/>
    <property type="match status" value="1"/>
</dbReference>
<dbReference type="Proteomes" id="UP001489004">
    <property type="component" value="Unassembled WGS sequence"/>
</dbReference>
<evidence type="ECO:0000256" key="7">
    <source>
        <dbReference type="ARBA" id="ARBA00022989"/>
    </source>
</evidence>
<dbReference type="EMBL" id="JALJOR010000012">
    <property type="protein sequence ID" value="KAK9807820.1"/>
    <property type="molecule type" value="Genomic_DNA"/>
</dbReference>
<dbReference type="PROSITE" id="PS50850">
    <property type="entry name" value="MFS"/>
    <property type="match status" value="1"/>
</dbReference>
<feature type="transmembrane region" description="Helical" evidence="10">
    <location>
        <begin position="377"/>
        <end position="402"/>
    </location>
</feature>
<dbReference type="InterPro" id="IPR036259">
    <property type="entry name" value="MFS_trans_sf"/>
</dbReference>
<feature type="transmembrane region" description="Helical" evidence="10">
    <location>
        <begin position="443"/>
        <end position="464"/>
    </location>
</feature>
<dbReference type="NCBIfam" id="TIGR00879">
    <property type="entry name" value="SP"/>
    <property type="match status" value="1"/>
</dbReference>
<dbReference type="InterPro" id="IPR020846">
    <property type="entry name" value="MFS_dom"/>
</dbReference>
<feature type="domain" description="Major facilitator superfamily (MFS) profile" evidence="11">
    <location>
        <begin position="16"/>
        <end position="468"/>
    </location>
</feature>
<comment type="caution">
    <text evidence="12">The sequence shown here is derived from an EMBL/GenBank/DDBJ whole genome shotgun (WGS) entry which is preliminary data.</text>
</comment>
<keyword evidence="3 9" id="KW-0813">Transport</keyword>
<feature type="transmembrane region" description="Helical" evidence="10">
    <location>
        <begin position="314"/>
        <end position="334"/>
    </location>
</feature>
<feature type="transmembrane region" description="Helical" evidence="10">
    <location>
        <begin position="341"/>
        <end position="365"/>
    </location>
</feature>
<dbReference type="InterPro" id="IPR045262">
    <property type="entry name" value="STP/PLT_plant"/>
</dbReference>
<feature type="transmembrane region" description="Helical" evidence="10">
    <location>
        <begin position="189"/>
        <end position="210"/>
    </location>
</feature>
<dbReference type="PANTHER" id="PTHR23500">
    <property type="entry name" value="SOLUTE CARRIER FAMILY 2, FACILITATED GLUCOSE TRANSPORTER"/>
    <property type="match status" value="1"/>
</dbReference>
<dbReference type="GO" id="GO:0015145">
    <property type="term" value="F:monosaccharide transmembrane transporter activity"/>
    <property type="evidence" value="ECO:0007669"/>
    <property type="project" value="InterPro"/>
</dbReference>
<evidence type="ECO:0000256" key="9">
    <source>
        <dbReference type="RuleBase" id="RU003346"/>
    </source>
</evidence>
<sequence length="490" mass="52690">MPAKLEARLTAFVVLACVVAASGGLLFGYDGGVTGGTLSMEGFQRDFFPSTLNPPPETDPYCKYNLKLLQLYASLMHFTGSVASIPAGFFTRSHGRTRAMALAGTSFLSGCVFLAAAQGSQFWMIMVGRVFWGVGVGFADQSVTIYNAEVAPPQWRGALNSLFQLCTVTGILIAQAINIGTIKNVPWGWRLSLGLAAVPGTLLLLGGLFLPESPNSLIQRGQQERGKRVLQRLRGTHNVDYEFNTIVEAEEAEMHLAENPWRAIFRKRNRAQLTLAMAMPFFQQWTGINAVIFFSPQLFAGVGSLGSGASGALVASVIIGAVQVVGTIFGIAMVDRVGRRTLLLFASAQGAVAEFGLAILFAQGFHAGVTNFSQGASIGAILLVCVFVFAFGYGGGPLGWLVPSEVQPLGTRSAGQSITVTTQLLSGAIVGQSFLNMLCSMKYGVFIFFGAFHAMAFVFCWFLLPETRGLPIEEVADHVRAHWFWRRVTG</sequence>
<keyword evidence="7 10" id="KW-1133">Transmembrane helix</keyword>
<evidence type="ECO:0000256" key="2">
    <source>
        <dbReference type="ARBA" id="ARBA00010992"/>
    </source>
</evidence>
<dbReference type="InterPro" id="IPR005828">
    <property type="entry name" value="MFS_sugar_transport-like"/>
</dbReference>
<evidence type="ECO:0000256" key="8">
    <source>
        <dbReference type="ARBA" id="ARBA00023136"/>
    </source>
</evidence>
<keyword evidence="4" id="KW-0762">Sugar transport</keyword>
<dbReference type="Gene3D" id="1.20.1250.20">
    <property type="entry name" value="MFS general substrate transporter like domains"/>
    <property type="match status" value="1"/>
</dbReference>
<proteinExistence type="inferred from homology"/>
<dbReference type="PANTHER" id="PTHR23500:SF357">
    <property type="entry name" value="IP12678P"/>
    <property type="match status" value="1"/>
</dbReference>
<dbReference type="AlphaFoldDB" id="A0AAW1PDC0"/>
<organism evidence="12 13">
    <name type="scientific">[Myrmecia] bisecta</name>
    <dbReference type="NCBI Taxonomy" id="41462"/>
    <lineage>
        <taxon>Eukaryota</taxon>
        <taxon>Viridiplantae</taxon>
        <taxon>Chlorophyta</taxon>
        <taxon>core chlorophytes</taxon>
        <taxon>Trebouxiophyceae</taxon>
        <taxon>Trebouxiales</taxon>
        <taxon>Trebouxiaceae</taxon>
        <taxon>Myrmecia</taxon>
    </lineage>
</organism>
<evidence type="ECO:0000256" key="4">
    <source>
        <dbReference type="ARBA" id="ARBA00022597"/>
    </source>
</evidence>
<comment type="similarity">
    <text evidence="2 9">Belongs to the major facilitator superfamily. Sugar transporter (TC 2.A.1.1) family.</text>
</comment>
<feature type="transmembrane region" description="Helical" evidence="10">
    <location>
        <begin position="69"/>
        <end position="90"/>
    </location>
</feature>
<dbReference type="InterPro" id="IPR005829">
    <property type="entry name" value="Sugar_transporter_CS"/>
</dbReference>
<evidence type="ECO:0000256" key="1">
    <source>
        <dbReference type="ARBA" id="ARBA00004141"/>
    </source>
</evidence>
<dbReference type="InterPro" id="IPR003663">
    <property type="entry name" value="Sugar/inositol_transpt"/>
</dbReference>
<feature type="transmembrane region" description="Helical" evidence="10">
    <location>
        <begin position="99"/>
        <end position="117"/>
    </location>
</feature>
<keyword evidence="5 10" id="KW-0812">Transmembrane</keyword>
<keyword evidence="6" id="KW-0769">Symport</keyword>
<keyword evidence="13" id="KW-1185">Reference proteome</keyword>
<feature type="transmembrane region" description="Helical" evidence="10">
    <location>
        <begin position="273"/>
        <end position="294"/>
    </location>
</feature>